<dbReference type="Pfam" id="PF13205">
    <property type="entry name" value="Big_5"/>
    <property type="match status" value="2"/>
</dbReference>
<evidence type="ECO:0000256" key="2">
    <source>
        <dbReference type="SAM" id="MobiDB-lite"/>
    </source>
</evidence>
<dbReference type="EMBL" id="PCWW01000019">
    <property type="protein sequence ID" value="PIR13783.1"/>
    <property type="molecule type" value="Genomic_DNA"/>
</dbReference>
<dbReference type="Proteomes" id="UP000230869">
    <property type="component" value="Unassembled WGS sequence"/>
</dbReference>
<keyword evidence="3" id="KW-0472">Membrane</keyword>
<evidence type="ECO:0000256" key="1">
    <source>
        <dbReference type="ARBA" id="ARBA00022729"/>
    </source>
</evidence>
<comment type="caution">
    <text evidence="5">The sequence shown here is derived from an EMBL/GenBank/DDBJ whole genome shotgun (WGS) entry which is preliminary data.</text>
</comment>
<feature type="domain" description="SbsA Ig-like" evidence="4">
    <location>
        <begin position="155"/>
        <end position="274"/>
    </location>
</feature>
<protein>
    <recommendedName>
        <fullName evidence="4">SbsA Ig-like domain-containing protein</fullName>
    </recommendedName>
</protein>
<accession>A0A2M6K9Y3</accession>
<feature type="domain" description="SbsA Ig-like" evidence="4">
    <location>
        <begin position="454"/>
        <end position="547"/>
    </location>
</feature>
<evidence type="ECO:0000259" key="4">
    <source>
        <dbReference type="Pfam" id="PF13205"/>
    </source>
</evidence>
<gene>
    <name evidence="5" type="ORF">COV49_01010</name>
</gene>
<evidence type="ECO:0000256" key="3">
    <source>
        <dbReference type="SAM" id="Phobius"/>
    </source>
</evidence>
<feature type="region of interest" description="Disordered" evidence="2">
    <location>
        <begin position="412"/>
        <end position="438"/>
    </location>
</feature>
<reference evidence="5 6" key="1">
    <citation type="submission" date="2017-09" db="EMBL/GenBank/DDBJ databases">
        <title>Depth-based differentiation of microbial function through sediment-hosted aquifers and enrichment of novel symbionts in the deep terrestrial subsurface.</title>
        <authorList>
            <person name="Probst A.J."/>
            <person name="Ladd B."/>
            <person name="Jarett J.K."/>
            <person name="Geller-Mcgrath D.E."/>
            <person name="Sieber C.M."/>
            <person name="Emerson J.B."/>
            <person name="Anantharaman K."/>
            <person name="Thomas B.C."/>
            <person name="Malmstrom R."/>
            <person name="Stieglmeier M."/>
            <person name="Klingl A."/>
            <person name="Woyke T."/>
            <person name="Ryan C.M."/>
            <person name="Banfield J.F."/>
        </authorList>
    </citation>
    <scope>NUCLEOTIDE SEQUENCE [LARGE SCALE GENOMIC DNA]</scope>
    <source>
        <strain evidence="5">CG11_big_fil_rev_8_21_14_0_20_39_10</strain>
    </source>
</reference>
<keyword evidence="1" id="KW-0732">Signal</keyword>
<keyword evidence="3" id="KW-1133">Transmembrane helix</keyword>
<sequence length="565" mass="60418">MLIRINKINRNHKIALMILFIFLGAIFLLPNLSLAQEADLGIGYAESTGLGDNDPRIIIARIIRVVLGFLGVIAVGLIMYAGWLWMTSEGDEEKLTQAQAILKNAIIGMVIILSSFAIASFILNRLTAANTGGGPGGGPGGGGNGAISALGRGIIESHYPARAQKDVPRNTKIIITFKEPINPATIMAGENINSENIKIYKSSDGAENALASEQVSVKKTDDNKNFIFKPNEYLGGSSEKIWYTVALGTGITKINGDSAFSGAVGEIAYDWSFEVGNFIDITPPKVDSIVPQASSTEPRNVVIQINFSEAIDPLSGGGAVEEGFENINVSDQAGGALIEGNFYISNEYRTVEFLTEDACGINSCGNTVFCLPGGKNISVLAKAASLMVIGEPTADFPYDGLVDMADNSLDGNADGLASGPEVQSGRPPYNANSPEAESQGDDYTWQFITSNEIDTSAPVIKSVNPDINENNVSLDVAPEAIFSKLLMSASANTNSVKLISNNINYWIKKENNLETKETTVFVKHDQFYDNIDYSMEINSGLKDIYQNCYSPCSSQGCAGNPSCCE</sequence>
<name>A0A2M6K9Y3_9BACT</name>
<feature type="transmembrane region" description="Helical" evidence="3">
    <location>
        <begin position="59"/>
        <end position="85"/>
    </location>
</feature>
<proteinExistence type="predicted"/>
<dbReference type="AlphaFoldDB" id="A0A2M6K9Y3"/>
<organism evidence="5 6">
    <name type="scientific">Candidatus Falkowbacteria bacterium CG11_big_fil_rev_8_21_14_0_20_39_10</name>
    <dbReference type="NCBI Taxonomy" id="1974570"/>
    <lineage>
        <taxon>Bacteria</taxon>
        <taxon>Candidatus Falkowiibacteriota</taxon>
    </lineage>
</organism>
<evidence type="ECO:0000313" key="6">
    <source>
        <dbReference type="Proteomes" id="UP000230869"/>
    </source>
</evidence>
<dbReference type="InterPro" id="IPR032812">
    <property type="entry name" value="SbsA_Ig"/>
</dbReference>
<feature type="non-terminal residue" evidence="5">
    <location>
        <position position="565"/>
    </location>
</feature>
<evidence type="ECO:0000313" key="5">
    <source>
        <dbReference type="EMBL" id="PIR13783.1"/>
    </source>
</evidence>
<keyword evidence="3" id="KW-0812">Transmembrane</keyword>
<feature type="transmembrane region" description="Helical" evidence="3">
    <location>
        <begin position="105"/>
        <end position="123"/>
    </location>
</feature>